<evidence type="ECO:0000313" key="2">
    <source>
        <dbReference type="EMBL" id="KAF9068736.1"/>
    </source>
</evidence>
<protein>
    <submittedName>
        <fullName evidence="2">Cupredoxin</fullName>
    </submittedName>
</protein>
<reference evidence="2" key="1">
    <citation type="submission" date="2020-11" db="EMBL/GenBank/DDBJ databases">
        <authorList>
            <consortium name="DOE Joint Genome Institute"/>
            <person name="Ahrendt S."/>
            <person name="Riley R."/>
            <person name="Andreopoulos W."/>
            <person name="Labutti K."/>
            <person name="Pangilinan J."/>
            <person name="Ruiz-Duenas F.J."/>
            <person name="Barrasa J.M."/>
            <person name="Sanchez-Garcia M."/>
            <person name="Camarero S."/>
            <person name="Miyauchi S."/>
            <person name="Serrano A."/>
            <person name="Linde D."/>
            <person name="Babiker R."/>
            <person name="Drula E."/>
            <person name="Ayuso-Fernandez I."/>
            <person name="Pacheco R."/>
            <person name="Padilla G."/>
            <person name="Ferreira P."/>
            <person name="Barriuso J."/>
            <person name="Kellner H."/>
            <person name="Castanera R."/>
            <person name="Alfaro M."/>
            <person name="Ramirez L."/>
            <person name="Pisabarro A.G."/>
            <person name="Kuo A."/>
            <person name="Tritt A."/>
            <person name="Lipzen A."/>
            <person name="He G."/>
            <person name="Yan M."/>
            <person name="Ng V."/>
            <person name="Cullen D."/>
            <person name="Martin F."/>
            <person name="Rosso M.-N."/>
            <person name="Henrissat B."/>
            <person name="Hibbett D."/>
            <person name="Martinez A.T."/>
            <person name="Grigoriev I.V."/>
        </authorList>
    </citation>
    <scope>NUCLEOTIDE SEQUENCE</scope>
    <source>
        <strain evidence="2">AH 40177</strain>
    </source>
</reference>
<dbReference type="EMBL" id="JADNRY010000058">
    <property type="protein sequence ID" value="KAF9068736.1"/>
    <property type="molecule type" value="Genomic_DNA"/>
</dbReference>
<proteinExistence type="predicted"/>
<feature type="signal peptide" evidence="1">
    <location>
        <begin position="1"/>
        <end position="26"/>
    </location>
</feature>
<dbReference type="InterPro" id="IPR052953">
    <property type="entry name" value="Ser-rich/MCO-related"/>
</dbReference>
<keyword evidence="1" id="KW-0732">Signal</keyword>
<feature type="chain" id="PRO_5040237320" evidence="1">
    <location>
        <begin position="27"/>
        <end position="365"/>
    </location>
</feature>
<name>A0A9P5PMU8_9AGAR</name>
<gene>
    <name evidence="2" type="ORF">BDP27DRAFT_1294873</name>
</gene>
<dbReference type="Proteomes" id="UP000772434">
    <property type="component" value="Unassembled WGS sequence"/>
</dbReference>
<dbReference type="AlphaFoldDB" id="A0A9P5PMU8"/>
<keyword evidence="3" id="KW-1185">Reference proteome</keyword>
<sequence>MFSFQTSAFAALVGLSLVAIPPVVRSAIIDVTVGGTNGTVAYSPNNVNASVGDIVRFTFQQKNHTVTQSSFASPCSPLADGFDSGFVPVDANTTSGFLSAELTVGNTNPVWIYCRQTGHCEEGMVFAINPGSDAKFAEFQAAAMGANSTSTSSASVVTVTATVTVSGDATITTTYASYPGSAAPTAAMSTDHFIIVGNNGTLTYTPANITAQVGDTVTFQFHQKNHTVTQSSFANPCTPLSVSSPGTASFNSGFMPVAANASTFPTVTIQINDTTPFWAYCAQTSPVSHCESGMVFSVNAVETSPNSFEAFQAKALALNASASSSGAASLSSPAAASGASPIHIHAVRDAGIAIAVVGVVMGVFL</sequence>
<dbReference type="PANTHER" id="PTHR34883">
    <property type="entry name" value="SERINE-RICH PROTEIN, PUTATIVE-RELATED-RELATED"/>
    <property type="match status" value="1"/>
</dbReference>
<evidence type="ECO:0000256" key="1">
    <source>
        <dbReference type="SAM" id="SignalP"/>
    </source>
</evidence>
<dbReference type="InterPro" id="IPR008972">
    <property type="entry name" value="Cupredoxin"/>
</dbReference>
<comment type="caution">
    <text evidence="2">The sequence shown here is derived from an EMBL/GenBank/DDBJ whole genome shotgun (WGS) entry which is preliminary data.</text>
</comment>
<dbReference type="PANTHER" id="PTHR34883:SF15">
    <property type="entry name" value="EXTRACELLULAR SERINE-RICH PROTEIN"/>
    <property type="match status" value="1"/>
</dbReference>
<accession>A0A9P5PMU8</accession>
<organism evidence="2 3">
    <name type="scientific">Rhodocollybia butyracea</name>
    <dbReference type="NCBI Taxonomy" id="206335"/>
    <lineage>
        <taxon>Eukaryota</taxon>
        <taxon>Fungi</taxon>
        <taxon>Dikarya</taxon>
        <taxon>Basidiomycota</taxon>
        <taxon>Agaricomycotina</taxon>
        <taxon>Agaricomycetes</taxon>
        <taxon>Agaricomycetidae</taxon>
        <taxon>Agaricales</taxon>
        <taxon>Marasmiineae</taxon>
        <taxon>Omphalotaceae</taxon>
        <taxon>Rhodocollybia</taxon>
    </lineage>
</organism>
<evidence type="ECO:0000313" key="3">
    <source>
        <dbReference type="Proteomes" id="UP000772434"/>
    </source>
</evidence>
<dbReference type="CDD" id="cd00920">
    <property type="entry name" value="Cupredoxin"/>
    <property type="match status" value="2"/>
</dbReference>
<dbReference type="OrthoDB" id="1921208at2759"/>
<dbReference type="Gene3D" id="2.60.40.420">
    <property type="entry name" value="Cupredoxins - blue copper proteins"/>
    <property type="match status" value="2"/>
</dbReference>
<dbReference type="SUPFAM" id="SSF49503">
    <property type="entry name" value="Cupredoxins"/>
    <property type="match status" value="2"/>
</dbReference>